<dbReference type="GeneID" id="71061927"/>
<feature type="transmembrane region" description="Helical" evidence="1">
    <location>
        <begin position="6"/>
        <end position="29"/>
    </location>
</feature>
<dbReference type="RefSeq" id="WP_120121098.1">
    <property type="nucleotide sequence ID" value="NZ_CP031844.2"/>
</dbReference>
<feature type="transmembrane region" description="Helical" evidence="1">
    <location>
        <begin position="138"/>
        <end position="157"/>
    </location>
</feature>
<sequence>MIKYLALLGLLIIVILMFMVIIRLPYLLIKHMRVSFKLARELKKNTTQQKQAIQRLCNDWEEMKRQNLTHKTLEEKMRLLNFKESLPLYAKECKIIFSILILISLLQIAFSIAKLVWWKDRMVSFIMPLSTTSIIYNLTWVGIFLVFPIIGVMGIKLTRKLRETLLKLDEAIEQRDQAIRVQNAQSEKEQGETK</sequence>
<evidence type="ECO:0000256" key="1">
    <source>
        <dbReference type="SAM" id="Phobius"/>
    </source>
</evidence>
<evidence type="ECO:0000313" key="2">
    <source>
        <dbReference type="EMBL" id="QEE12740.1"/>
    </source>
</evidence>
<dbReference type="Proteomes" id="UP000321311">
    <property type="component" value="Chromosome"/>
</dbReference>
<keyword evidence="1" id="KW-0472">Membrane</keyword>
<evidence type="ECO:0000313" key="3">
    <source>
        <dbReference type="Proteomes" id="UP000321311"/>
    </source>
</evidence>
<feature type="transmembrane region" description="Helical" evidence="1">
    <location>
        <begin position="95"/>
        <end position="118"/>
    </location>
</feature>
<dbReference type="AlphaFoldDB" id="A0A5B9D301"/>
<accession>A0A5B9D301</accession>
<dbReference type="OrthoDB" id="7923397at2"/>
<gene>
    <name evidence="2" type="ORF">D1092_07245</name>
</gene>
<name>A0A5B9D301_9HYPH</name>
<dbReference type="KEGG" id="barn:D1092_07245"/>
<protein>
    <submittedName>
        <fullName evidence="2">Uncharacterized protein</fullName>
    </submittedName>
</protein>
<organism evidence="2 3">
    <name type="scientific">Bartonella krasnovii</name>
    <dbReference type="NCBI Taxonomy" id="2267275"/>
    <lineage>
        <taxon>Bacteria</taxon>
        <taxon>Pseudomonadati</taxon>
        <taxon>Pseudomonadota</taxon>
        <taxon>Alphaproteobacteria</taxon>
        <taxon>Hyphomicrobiales</taxon>
        <taxon>Bartonellaceae</taxon>
        <taxon>Bartonella</taxon>
    </lineage>
</organism>
<dbReference type="EMBL" id="CP031844">
    <property type="protein sequence ID" value="QEE12740.1"/>
    <property type="molecule type" value="Genomic_DNA"/>
</dbReference>
<keyword evidence="1" id="KW-0812">Transmembrane</keyword>
<proteinExistence type="predicted"/>
<reference evidence="3" key="1">
    <citation type="submission" date="2019-07" db="EMBL/GenBank/DDBJ databases">
        <title>Bartonella kosoyii sp. nov. and Bartonella krasnovii sp. nov., two novel members of the Bartonella elizabethae complex sensu lato, isolated from black rats and wild desert rodent-fleas.</title>
        <authorList>
            <person name="Gutierrez R."/>
            <person name="Shalit T."/>
            <person name="Markus B."/>
            <person name="Yuan C."/>
            <person name="Nachum-Biala Y."/>
            <person name="Elad D."/>
            <person name="Harrus S."/>
        </authorList>
    </citation>
    <scope>NUCLEOTIDE SEQUENCE [LARGE SCALE GENOMIC DNA]</scope>
    <source>
        <strain evidence="3">OE 1-1</strain>
    </source>
</reference>
<keyword evidence="1" id="KW-1133">Transmembrane helix</keyword>